<accession>A0AAU7CAH7</accession>
<dbReference type="InterPro" id="IPR022038">
    <property type="entry name" value="Ig-like_bact"/>
</dbReference>
<name>A0AAU7CAH7_9BACT</name>
<dbReference type="SMART" id="SM00710">
    <property type="entry name" value="PbH1"/>
    <property type="match status" value="16"/>
</dbReference>
<dbReference type="InterPro" id="IPR006626">
    <property type="entry name" value="PbH1"/>
</dbReference>
<organism evidence="4">
    <name type="scientific">Singulisphaera sp. Ch08</name>
    <dbReference type="NCBI Taxonomy" id="3120278"/>
    <lineage>
        <taxon>Bacteria</taxon>
        <taxon>Pseudomonadati</taxon>
        <taxon>Planctomycetota</taxon>
        <taxon>Planctomycetia</taxon>
        <taxon>Isosphaerales</taxon>
        <taxon>Isosphaeraceae</taxon>
        <taxon>Singulisphaera</taxon>
    </lineage>
</organism>
<feature type="region of interest" description="Disordered" evidence="1">
    <location>
        <begin position="1236"/>
        <end position="1256"/>
    </location>
</feature>
<dbReference type="Gene3D" id="2.60.40.10">
    <property type="entry name" value="Immunoglobulins"/>
    <property type="match status" value="3"/>
</dbReference>
<evidence type="ECO:0000313" key="4">
    <source>
        <dbReference type="EMBL" id="XBH02241.1"/>
    </source>
</evidence>
<dbReference type="RefSeq" id="WP_406694983.1">
    <property type="nucleotide sequence ID" value="NZ_CP155447.1"/>
</dbReference>
<dbReference type="InterPro" id="IPR044016">
    <property type="entry name" value="Big_13"/>
</dbReference>
<proteinExistence type="predicted"/>
<dbReference type="NCBIfam" id="NF033510">
    <property type="entry name" value="Ca_tandemer"/>
    <property type="match status" value="2"/>
</dbReference>
<dbReference type="EMBL" id="CP155447">
    <property type="protein sequence ID" value="XBH02241.1"/>
    <property type="molecule type" value="Genomic_DNA"/>
</dbReference>
<evidence type="ECO:0000259" key="3">
    <source>
        <dbReference type="Pfam" id="PF19077"/>
    </source>
</evidence>
<gene>
    <name evidence="4" type="ORF">V5E97_28465</name>
</gene>
<dbReference type="Pfam" id="PF13750">
    <property type="entry name" value="Big_3_3"/>
    <property type="match status" value="1"/>
</dbReference>
<feature type="domain" description="Bacterial Ig-like" evidence="3">
    <location>
        <begin position="1438"/>
        <end position="1538"/>
    </location>
</feature>
<feature type="compositionally biased region" description="Low complexity" evidence="1">
    <location>
        <begin position="1440"/>
        <end position="1454"/>
    </location>
</feature>
<evidence type="ECO:0000256" key="1">
    <source>
        <dbReference type="SAM" id="MobiDB-lite"/>
    </source>
</evidence>
<feature type="domain" description="Ig-like" evidence="2">
    <location>
        <begin position="1581"/>
        <end position="1720"/>
    </location>
</feature>
<dbReference type="PANTHER" id="PTHR34677:SF3">
    <property type="entry name" value="BACTERIAL IG-LIKE DOMAIN-CONTAINING PROTEIN"/>
    <property type="match status" value="1"/>
</dbReference>
<dbReference type="InterPro" id="IPR011050">
    <property type="entry name" value="Pectin_lyase_fold/virulence"/>
</dbReference>
<dbReference type="SUPFAM" id="SSF51126">
    <property type="entry name" value="Pectin lyase-like"/>
    <property type="match status" value="2"/>
</dbReference>
<feature type="compositionally biased region" description="Pro residues" evidence="1">
    <location>
        <begin position="1427"/>
        <end position="1437"/>
    </location>
</feature>
<evidence type="ECO:0000259" key="2">
    <source>
        <dbReference type="Pfam" id="PF13750"/>
    </source>
</evidence>
<dbReference type="InterPro" id="IPR012334">
    <property type="entry name" value="Pectin_lyas_fold"/>
</dbReference>
<feature type="region of interest" description="Disordered" evidence="1">
    <location>
        <begin position="1424"/>
        <end position="1463"/>
    </location>
</feature>
<protein>
    <submittedName>
        <fullName evidence="4">Ig-like domain-containing protein</fullName>
    </submittedName>
</protein>
<reference evidence="4" key="1">
    <citation type="submission" date="2024-05" db="EMBL/GenBank/DDBJ databases">
        <title>Planctomycetes of the genus Singulisphaera possess chitinolytic capabilities.</title>
        <authorList>
            <person name="Ivanova A."/>
        </authorList>
    </citation>
    <scope>NUCLEOTIDE SEQUENCE</scope>
    <source>
        <strain evidence="4">Ch08T</strain>
    </source>
</reference>
<dbReference type="Gene3D" id="2.160.20.10">
    <property type="entry name" value="Single-stranded right-handed beta-helix, Pectin lyase-like"/>
    <property type="match status" value="2"/>
</dbReference>
<dbReference type="InterPro" id="IPR013783">
    <property type="entry name" value="Ig-like_fold"/>
</dbReference>
<feature type="domain" description="Bacterial Ig-like" evidence="3">
    <location>
        <begin position="539"/>
        <end position="640"/>
    </location>
</feature>
<dbReference type="Pfam" id="PF19077">
    <property type="entry name" value="Big_13"/>
    <property type="match status" value="3"/>
</dbReference>
<dbReference type="PANTHER" id="PTHR34677">
    <property type="match status" value="1"/>
</dbReference>
<sequence length="1756" mass="179415">MLRTSKQAHAKKNRRRNQGRFISTLEQLEGRALLASLYVNAANLTGIEDGSLTHPYSQIQTAINNTAPSGDTVHVAPGVYAEALNVNHSIELLGPNAGINPNSGTRNSEAILLPPSNNPDAGIVVLVTANNVTIDGLFIDGHNPNLPTGTLLNGISANAGSGIANVDNHGHLNFISGLNVLNNVIQNFTLFGVLADANDFSKDPLDVSTGNAIRNNKIDNVPLVSPLPARGISIEHNFYADVTGNVITRAGTGIQAIFMLNPNPTGAISSISGNEVHAYNLGIYLWTIDSETPVFNVANNSVFAQAGPYATPTNVGIELRRVLSTTGVSLSNNNSTGNHVGIKLQYTTASPITTVTGGTLSGNDYGVLITNSDAITGSTPRNVRGNLVGVTIQNANNAAIYVEDAIANPAASVTLNVDPTTTLNGNARGVLLTGPNAKIVEAVKPTLALTLTPPASTSDTTAAFGFSLADNLSSSGDLLVQYRLDGGSLLNATSPFSLSGLTVGSHSVLLRVTDQAGNVQETSYQWDVTAPPPTTTPTPAKPALDLASDTGVSNSDGITNDNTPAFFGTAAAGSTVTLFAGTTPLGMATADAFGHWEFTVGGPGSLMASLANGTYAITVTAKNPAEAISLPSASLAIVIDNANPAATFTSTPQALTSATTASFAFNVVDNASASGQLLVQYSLDGGAFVNATSPVNLSGLSLGTHSILLKVTDQAGNEGTTAYEWTITPPLQTTLYVDASNTSGIEDGSQSYPYRRIQTAIDHATTTIDTVMVAAGVYAEAINVNHSIKLLGPNAGINPNSAARGPEAILLPADNNPHAGIVVLVTANNVTIDGLFIDGHNPNLPTGTLLNGISSNSGSGIANVDNLGHLNFISGLNVLNNVIQNFTLFGVLADANDFSKDPLDVSTGNAIRNNKIDNVPLVSPLPARGISIEHNFYADVTGNVITRAGTGIQAIFMLNPNPTGAISSISGNEVHAYNLGIYLWTIDSETPVFNVANNSVFAQAGPYATPTNVGIELRRVLSTTGVSLSNNNSTGNHVGIKLQYTTASPITTVTGGTLSGNDYGVLITNSDAITGSTPRNVRGNLVGVTIQNSNNAAIYVEDAIANPAASVTLNVDPTTTLNGNARGVLLTGPNARIVEAVKPTLALTLTPPASTSDTTAAFGFSLADNLSSSGDLLVQYRLDGGSLLNATSPFSLSGLTVGSHSVLLRVTDQAGNVQETSYQWDVTAPPPIITPTPAKPALDLDSDTGVSSSDGITRDNTPAFFGTATAGSTVALFAGSTLLGTTVANSAGLWGFAVGGPGSLVASLANGSFAITVTAKSATGETSQPSAPLAILIDNANPTASFTSAPPAETTSTSASFTFNVADNSSASGNLRIQYSLDGGAFVNATSPLTLNGLALGTHSLLLNVTDQAGNVGTAFSQWTIVSPPPTPTPTPARPSLDAASDTGSSSTDGLTKDNTPTFRGNAVAGSVVTLFAGTTPLGTTVANSSGSWSFTVGQAGSFVASLPDGTHAITVTAKTANGATSQPSAARAILIDTTAPVLQVARSPLPNGQGWNNTNVVASYTASDNGSGLNSAATGSYTFSSQGSGQSRTFTVNDRAGNTSSVTVGAVAIDKTVPTVTVTASPNNLKPANNRTVQVLVTGKVTDTLSGVGTTASYTVRDSYGLISINGTLTLGAGGSYSFTVPLPATVKGLSSPRTFTISVTGVDAASNTKTQSTTVQVPTTGYQSMITALKVGKHTRLARLRAQLRNLRGI</sequence>
<feature type="domain" description="Bacterial Ig-like" evidence="3">
    <location>
        <begin position="1239"/>
        <end position="1338"/>
    </location>
</feature>